<gene>
    <name evidence="1" type="ORF">DPMN_150088</name>
</gene>
<proteinExistence type="predicted"/>
<dbReference type="AlphaFoldDB" id="A0A9D4J5B5"/>
<evidence type="ECO:0000313" key="1">
    <source>
        <dbReference type="EMBL" id="KAH3796519.1"/>
    </source>
</evidence>
<dbReference type="EMBL" id="JAIWYP010000007">
    <property type="protein sequence ID" value="KAH3796519.1"/>
    <property type="molecule type" value="Genomic_DNA"/>
</dbReference>
<accession>A0A9D4J5B5</accession>
<sequence length="54" mass="5595">MAGSQWGSGYCVKPPPPGATHCKLWLGHSGSSGYSVKPPPPVLLIVSYGWVTVG</sequence>
<dbReference type="Proteomes" id="UP000828390">
    <property type="component" value="Unassembled WGS sequence"/>
</dbReference>
<reference evidence="1" key="2">
    <citation type="submission" date="2020-11" db="EMBL/GenBank/DDBJ databases">
        <authorList>
            <person name="McCartney M.A."/>
            <person name="Auch B."/>
            <person name="Kono T."/>
            <person name="Mallez S."/>
            <person name="Becker A."/>
            <person name="Gohl D.M."/>
            <person name="Silverstein K.A.T."/>
            <person name="Koren S."/>
            <person name="Bechman K.B."/>
            <person name="Herman A."/>
            <person name="Abrahante J.E."/>
            <person name="Garbe J."/>
        </authorList>
    </citation>
    <scope>NUCLEOTIDE SEQUENCE</scope>
    <source>
        <strain evidence="1">Duluth1</strain>
        <tissue evidence="1">Whole animal</tissue>
    </source>
</reference>
<comment type="caution">
    <text evidence="1">The sequence shown here is derived from an EMBL/GenBank/DDBJ whole genome shotgun (WGS) entry which is preliminary data.</text>
</comment>
<evidence type="ECO:0000313" key="2">
    <source>
        <dbReference type="Proteomes" id="UP000828390"/>
    </source>
</evidence>
<name>A0A9D4J5B5_DREPO</name>
<keyword evidence="2" id="KW-1185">Reference proteome</keyword>
<organism evidence="1 2">
    <name type="scientific">Dreissena polymorpha</name>
    <name type="common">Zebra mussel</name>
    <name type="synonym">Mytilus polymorpha</name>
    <dbReference type="NCBI Taxonomy" id="45954"/>
    <lineage>
        <taxon>Eukaryota</taxon>
        <taxon>Metazoa</taxon>
        <taxon>Spiralia</taxon>
        <taxon>Lophotrochozoa</taxon>
        <taxon>Mollusca</taxon>
        <taxon>Bivalvia</taxon>
        <taxon>Autobranchia</taxon>
        <taxon>Heteroconchia</taxon>
        <taxon>Euheterodonta</taxon>
        <taxon>Imparidentia</taxon>
        <taxon>Neoheterodontei</taxon>
        <taxon>Myida</taxon>
        <taxon>Dreissenoidea</taxon>
        <taxon>Dreissenidae</taxon>
        <taxon>Dreissena</taxon>
    </lineage>
</organism>
<reference evidence="1" key="1">
    <citation type="journal article" date="2019" name="bioRxiv">
        <title>The Genome of the Zebra Mussel, Dreissena polymorpha: A Resource for Invasive Species Research.</title>
        <authorList>
            <person name="McCartney M.A."/>
            <person name="Auch B."/>
            <person name="Kono T."/>
            <person name="Mallez S."/>
            <person name="Zhang Y."/>
            <person name="Obille A."/>
            <person name="Becker A."/>
            <person name="Abrahante J.E."/>
            <person name="Garbe J."/>
            <person name="Badalamenti J.P."/>
            <person name="Herman A."/>
            <person name="Mangelson H."/>
            <person name="Liachko I."/>
            <person name="Sullivan S."/>
            <person name="Sone E.D."/>
            <person name="Koren S."/>
            <person name="Silverstein K.A.T."/>
            <person name="Beckman K.B."/>
            <person name="Gohl D.M."/>
        </authorList>
    </citation>
    <scope>NUCLEOTIDE SEQUENCE</scope>
    <source>
        <strain evidence="1">Duluth1</strain>
        <tissue evidence="1">Whole animal</tissue>
    </source>
</reference>
<protein>
    <submittedName>
        <fullName evidence="1">Uncharacterized protein</fullName>
    </submittedName>
</protein>